<accession>H1LFP5</accession>
<dbReference type="OrthoDB" id="2327222at2"/>
<dbReference type="HOGENOM" id="CLU_1893553_0_0_9"/>
<name>H1LFP5_9LACO</name>
<dbReference type="AlphaFoldDB" id="H1LFP5"/>
<proteinExistence type="predicted"/>
<dbReference type="Proteomes" id="UP000005025">
    <property type="component" value="Unassembled WGS sequence"/>
</dbReference>
<gene>
    <name evidence="1" type="ORF">HMPREF9104_01421</name>
</gene>
<protein>
    <submittedName>
        <fullName evidence="1">Uncharacterized protein</fullName>
    </submittedName>
</protein>
<evidence type="ECO:0000313" key="1">
    <source>
        <dbReference type="EMBL" id="EHO51641.1"/>
    </source>
</evidence>
<dbReference type="EMBL" id="AGRJ01000134">
    <property type="protein sequence ID" value="EHO51641.1"/>
    <property type="molecule type" value="Genomic_DNA"/>
</dbReference>
<reference evidence="1 2" key="1">
    <citation type="submission" date="2011-09" db="EMBL/GenBank/DDBJ databases">
        <authorList>
            <person name="Weinstock G."/>
            <person name="Sodergren E."/>
            <person name="Clifton S."/>
            <person name="Fulton L."/>
            <person name="Fulton B."/>
            <person name="Courtney L."/>
            <person name="Fronick C."/>
            <person name="Harrison M."/>
            <person name="Strong C."/>
            <person name="Farmer C."/>
            <person name="Delahaunty K."/>
            <person name="Markovic C."/>
            <person name="Hall O."/>
            <person name="Minx P."/>
            <person name="Tomlinson C."/>
            <person name="Mitreva M."/>
            <person name="Hou S."/>
            <person name="Chen J."/>
            <person name="Wollam A."/>
            <person name="Pepin K.H."/>
            <person name="Johnson M."/>
            <person name="Bhonagiri V."/>
            <person name="Zhang X."/>
            <person name="Suruliraj S."/>
            <person name="Warren W."/>
            <person name="Chinwalla A."/>
            <person name="Mardis E.R."/>
            <person name="Wilson R.K."/>
        </authorList>
    </citation>
    <scope>NUCLEOTIDE SEQUENCE [LARGE SCALE GENOMIC DNA]</scope>
    <source>
        <strain evidence="1 2">F0435</strain>
    </source>
</reference>
<sequence length="134" mass="15274">MKIKGSLILGIATLSFGEAMVSGIINAQAYSTYRTIPTSIRGYYISHGHIAMLTGHRIVYGLPQADAYRYTVTSVSRQGHYYRIHTYIKMPNRINITYKIKHISHYKIRIGNANVMNKVSKSHYYWYADHGVTG</sequence>
<dbReference type="STRING" id="797516.HMPREF9104_01421"/>
<comment type="caution">
    <text evidence="1">The sequence shown here is derived from an EMBL/GenBank/DDBJ whole genome shotgun (WGS) entry which is preliminary data.</text>
</comment>
<organism evidence="1 2">
    <name type="scientific">Lentilactobacillus kisonensis F0435</name>
    <dbReference type="NCBI Taxonomy" id="797516"/>
    <lineage>
        <taxon>Bacteria</taxon>
        <taxon>Bacillati</taxon>
        <taxon>Bacillota</taxon>
        <taxon>Bacilli</taxon>
        <taxon>Lactobacillales</taxon>
        <taxon>Lactobacillaceae</taxon>
        <taxon>Lentilactobacillus</taxon>
    </lineage>
</organism>
<evidence type="ECO:0000313" key="2">
    <source>
        <dbReference type="Proteomes" id="UP000005025"/>
    </source>
</evidence>
<dbReference type="RefSeq" id="WP_008856596.1">
    <property type="nucleotide sequence ID" value="NZ_JH591035.1"/>
</dbReference>